<reference evidence="4 5" key="1">
    <citation type="submission" date="2023-04" db="EMBL/GenBank/DDBJ databases">
        <title>Funneling lignin-derived compounds into biodiesel using alkali-halophilic Citricoccus sp. P2.</title>
        <authorList>
            <person name="Luo C.-B."/>
        </authorList>
    </citation>
    <scope>NUCLEOTIDE SEQUENCE [LARGE SCALE GENOMIC DNA]</scope>
    <source>
        <strain evidence="4 5">P2</strain>
    </source>
</reference>
<keyword evidence="1" id="KW-0560">Oxidoreductase</keyword>
<organism evidence="4 5">
    <name type="scientific">Citricoccus muralis</name>
    <dbReference type="NCBI Taxonomy" id="169134"/>
    <lineage>
        <taxon>Bacteria</taxon>
        <taxon>Bacillati</taxon>
        <taxon>Actinomycetota</taxon>
        <taxon>Actinomycetes</taxon>
        <taxon>Micrococcales</taxon>
        <taxon>Micrococcaceae</taxon>
        <taxon>Citricoccus</taxon>
    </lineage>
</organism>
<dbReference type="SUPFAM" id="SSF51735">
    <property type="entry name" value="NAD(P)-binding Rossmann-fold domains"/>
    <property type="match status" value="1"/>
</dbReference>
<dbReference type="PANTHER" id="PTHR10996:SF178">
    <property type="entry name" value="2-HYDROXYACID DEHYDROGENASE YGL185C-RELATED"/>
    <property type="match status" value="1"/>
</dbReference>
<evidence type="ECO:0000259" key="3">
    <source>
        <dbReference type="Pfam" id="PF02826"/>
    </source>
</evidence>
<dbReference type="InterPro" id="IPR050223">
    <property type="entry name" value="D-isomer_2-hydroxyacid_DH"/>
</dbReference>
<name>A0ABY8H918_9MICC</name>
<sequence length="329" mass="35152">MTTPIERLISLPGSDEVAGTVYEDAHRLLVQAVAEHDAELVAPESGQATGVVVIEHLDPQRIDEVLAANPQVSWVQLPSAGIETYLPVIRRHRAVTFTSAKGSYAGPVAEHALALTLALLRRLPERIRATRWGGKAGFSLNDARAVVVGGGGIGTEIVRLLGAWTTHITVVRRRDEPVEGAHRTVTTQRLDEVLADADVVVLAAAATDETRAMIGATQFERMKETAVLVNIARGSLVDTDALVTALQQGKIRAVGTDVTDPEPLPEGHPLWAEPNALITPHSADTPQMCIPLLQDRITANLVRRAEARLAGPRVDAAELVGVVDPDAGY</sequence>
<keyword evidence="2" id="KW-0520">NAD</keyword>
<dbReference type="Pfam" id="PF02826">
    <property type="entry name" value="2-Hacid_dh_C"/>
    <property type="match status" value="1"/>
</dbReference>
<dbReference type="PANTHER" id="PTHR10996">
    <property type="entry name" value="2-HYDROXYACID DEHYDROGENASE-RELATED"/>
    <property type="match status" value="1"/>
</dbReference>
<dbReference type="InterPro" id="IPR036291">
    <property type="entry name" value="NAD(P)-bd_dom_sf"/>
</dbReference>
<evidence type="ECO:0000313" key="5">
    <source>
        <dbReference type="Proteomes" id="UP001219037"/>
    </source>
</evidence>
<dbReference type="Gene3D" id="3.40.50.720">
    <property type="entry name" value="NAD(P)-binding Rossmann-like Domain"/>
    <property type="match status" value="2"/>
</dbReference>
<dbReference type="PROSITE" id="PS00671">
    <property type="entry name" value="D_2_HYDROXYACID_DH_3"/>
    <property type="match status" value="1"/>
</dbReference>
<accession>A0ABY8H918</accession>
<keyword evidence="5" id="KW-1185">Reference proteome</keyword>
<dbReference type="InterPro" id="IPR029753">
    <property type="entry name" value="D-isomer_DH_CS"/>
</dbReference>
<gene>
    <name evidence="4" type="ORF">P8192_04215</name>
</gene>
<dbReference type="InterPro" id="IPR006140">
    <property type="entry name" value="D-isomer_DH_NAD-bd"/>
</dbReference>
<dbReference type="EMBL" id="CP121252">
    <property type="protein sequence ID" value="WFP17324.1"/>
    <property type="molecule type" value="Genomic_DNA"/>
</dbReference>
<dbReference type="Proteomes" id="UP001219037">
    <property type="component" value="Chromosome"/>
</dbReference>
<evidence type="ECO:0000256" key="2">
    <source>
        <dbReference type="ARBA" id="ARBA00023027"/>
    </source>
</evidence>
<proteinExistence type="predicted"/>
<protein>
    <submittedName>
        <fullName evidence="4">NAD(P)-dependent oxidoreductase</fullName>
    </submittedName>
</protein>
<dbReference type="RefSeq" id="WP_278158732.1">
    <property type="nucleotide sequence ID" value="NZ_CP121252.1"/>
</dbReference>
<evidence type="ECO:0000313" key="4">
    <source>
        <dbReference type="EMBL" id="WFP17324.1"/>
    </source>
</evidence>
<dbReference type="SUPFAM" id="SSF52283">
    <property type="entry name" value="Formate/glycerate dehydrogenase catalytic domain-like"/>
    <property type="match status" value="1"/>
</dbReference>
<feature type="domain" description="D-isomer specific 2-hydroxyacid dehydrogenase NAD-binding" evidence="3">
    <location>
        <begin position="114"/>
        <end position="283"/>
    </location>
</feature>
<evidence type="ECO:0000256" key="1">
    <source>
        <dbReference type="ARBA" id="ARBA00023002"/>
    </source>
</evidence>